<name>M5UK63_9BACT</name>
<dbReference type="EMBL" id="ANOH01000031">
    <property type="protein sequence ID" value="EMI58231.1"/>
    <property type="molecule type" value="Genomic_DNA"/>
</dbReference>
<evidence type="ECO:0000313" key="2">
    <source>
        <dbReference type="Proteomes" id="UP000011885"/>
    </source>
</evidence>
<evidence type="ECO:0000313" key="1">
    <source>
        <dbReference type="EMBL" id="EMI58231.1"/>
    </source>
</evidence>
<gene>
    <name evidence="1" type="ORF">RSSM_00334</name>
</gene>
<keyword evidence="2" id="KW-1185">Reference proteome</keyword>
<dbReference type="Proteomes" id="UP000011885">
    <property type="component" value="Unassembled WGS sequence"/>
</dbReference>
<organism evidence="1 2">
    <name type="scientific">Rhodopirellula sallentina SM41</name>
    <dbReference type="NCBI Taxonomy" id="1263870"/>
    <lineage>
        <taxon>Bacteria</taxon>
        <taxon>Pseudomonadati</taxon>
        <taxon>Planctomycetota</taxon>
        <taxon>Planctomycetia</taxon>
        <taxon>Pirellulales</taxon>
        <taxon>Pirellulaceae</taxon>
        <taxon>Rhodopirellula</taxon>
    </lineage>
</organism>
<comment type="caution">
    <text evidence="1">The sequence shown here is derived from an EMBL/GenBank/DDBJ whole genome shotgun (WGS) entry which is preliminary data.</text>
</comment>
<sequence>MVSRKTQFMNRPKDQNPIRRRAFLPDCQVENAANANWWLSFEWGRIRRFGFRPLHDRGWGHDLASL</sequence>
<accession>M5UK63</accession>
<dbReference type="AlphaFoldDB" id="M5UK63"/>
<reference evidence="1 2" key="1">
    <citation type="journal article" date="2013" name="Mar. Genomics">
        <title>Expression of sulfatases in Rhodopirellula baltica and the diversity of sulfatases in the genus Rhodopirellula.</title>
        <authorList>
            <person name="Wegner C.E."/>
            <person name="Richter-Heitmann T."/>
            <person name="Klindworth A."/>
            <person name="Klockow C."/>
            <person name="Richter M."/>
            <person name="Achstetter T."/>
            <person name="Glockner F.O."/>
            <person name="Harder J."/>
        </authorList>
    </citation>
    <scope>NUCLEOTIDE SEQUENCE [LARGE SCALE GENOMIC DNA]</scope>
    <source>
        <strain evidence="1 2">SM41</strain>
    </source>
</reference>
<proteinExistence type="predicted"/>
<protein>
    <submittedName>
        <fullName evidence="1">Uncharacterized protein</fullName>
    </submittedName>
</protein>